<feature type="compositionally biased region" description="Basic residues" evidence="3">
    <location>
        <begin position="29"/>
        <end position="45"/>
    </location>
</feature>
<reference evidence="4" key="2">
    <citation type="submission" date="2025-08" db="UniProtKB">
        <authorList>
            <consortium name="Ensembl"/>
        </authorList>
    </citation>
    <scope>IDENTIFICATION</scope>
</reference>
<accession>A0A4X1UC54</accession>
<evidence type="ECO:0000256" key="3">
    <source>
        <dbReference type="SAM" id="MobiDB-lite"/>
    </source>
</evidence>
<feature type="compositionally biased region" description="Basic residues" evidence="3">
    <location>
        <begin position="59"/>
        <end position="73"/>
    </location>
</feature>
<dbReference type="PANTHER" id="PTHR11387">
    <property type="entry name" value="CYTOCHROME C OXIDASE SUBUNIT 6B"/>
    <property type="match status" value="1"/>
</dbReference>
<dbReference type="InterPro" id="IPR003213">
    <property type="entry name" value="Cyt_c_oxidase_su6B"/>
</dbReference>
<dbReference type="GO" id="GO:0045277">
    <property type="term" value="C:respiratory chain complex IV"/>
    <property type="evidence" value="ECO:0007669"/>
    <property type="project" value="InterPro"/>
</dbReference>
<dbReference type="SUPFAM" id="SSF47694">
    <property type="entry name" value="Cytochrome c oxidase subunit h"/>
    <property type="match status" value="1"/>
</dbReference>
<evidence type="ECO:0000256" key="2">
    <source>
        <dbReference type="ARBA" id="ARBA00023128"/>
    </source>
</evidence>
<evidence type="ECO:0000313" key="5">
    <source>
        <dbReference type="Proteomes" id="UP000314985"/>
    </source>
</evidence>
<dbReference type="Gene3D" id="1.10.10.140">
    <property type="entry name" value="Cytochrome c oxidase, subunit VIb"/>
    <property type="match status" value="1"/>
</dbReference>
<dbReference type="Proteomes" id="UP000314985">
    <property type="component" value="Chromosome 1"/>
</dbReference>
<feature type="region of interest" description="Disordered" evidence="3">
    <location>
        <begin position="1"/>
        <end position="73"/>
    </location>
</feature>
<comment type="subcellular location">
    <subcellularLocation>
        <location evidence="1">Mitochondrion</location>
    </subcellularLocation>
</comment>
<proteinExistence type="predicted"/>
<protein>
    <submittedName>
        <fullName evidence="4">Uncharacterized protein</fullName>
    </submittedName>
</protein>
<evidence type="ECO:0000313" key="4">
    <source>
        <dbReference type="Ensembl" id="ENSSSCP00070026542.1"/>
    </source>
</evidence>
<dbReference type="Ensembl" id="ENSSSCT00070031835.1">
    <property type="protein sequence ID" value="ENSSSCP00070026542.1"/>
    <property type="gene ID" value="ENSSSCG00070016208.1"/>
</dbReference>
<evidence type="ECO:0000256" key="1">
    <source>
        <dbReference type="ARBA" id="ARBA00004173"/>
    </source>
</evidence>
<dbReference type="AlphaFoldDB" id="A0A4X1UC54"/>
<dbReference type="InterPro" id="IPR036549">
    <property type="entry name" value="CX6/COA6-like_sf"/>
</dbReference>
<reference evidence="4 5" key="1">
    <citation type="submission" date="2017-08" db="EMBL/GenBank/DDBJ databases">
        <title>USMARCv1.0.</title>
        <authorList>
            <person name="Hannum G.I."/>
            <person name="Koren S."/>
            <person name="Schroeder S.G."/>
            <person name="Chin S.C."/>
            <person name="Nonneman D.J."/>
            <person name="Becker S.A."/>
            <person name="Rosen B.D."/>
            <person name="Bickhart D.M."/>
            <person name="Putnam N.H."/>
            <person name="Green R.E."/>
            <person name="Tuggle C.K."/>
            <person name="Liu H."/>
            <person name="Rohrer G.A."/>
            <person name="Warr A."/>
            <person name="Hall R."/>
            <person name="Kim K."/>
            <person name="Hume D.A."/>
            <person name="Talbot R."/>
            <person name="Chow W."/>
            <person name="Howe K."/>
            <person name="Schwartz A.S."/>
            <person name="Watson M."/>
            <person name="Archibald A.L."/>
            <person name="Phillippy A.M."/>
            <person name="Smith T.P.L."/>
        </authorList>
    </citation>
    <scope>NUCLEOTIDE SEQUENCE [LARGE SCALE GENOMIC DNA]</scope>
</reference>
<keyword evidence="2" id="KW-0496">Mitochondrion</keyword>
<feature type="compositionally biased region" description="Low complexity" evidence="3">
    <location>
        <begin position="11"/>
        <end position="28"/>
    </location>
</feature>
<sequence>PVVAPAPGLRPSQQQPPHWSSSPSPAASARHRLVPFRCRHRRRSCGTRASFSGDQGREKGRRGRRKPRARRQPLLRRCLSAHGVLRDPAWSGLGASCYEHGTEDEPRDAPPPAALDQTEEDIKTKIKNYQISPFDSRFPSENCWQNYLDLHRCEKAMTAKGGEDSVCVQVPLPHFLPGGLSGKRHVSWEDLSWLPLTSSVLHLSPHGGEGGPGYMVIPTLGSRIMA</sequence>
<name>A0A4X1UC54_PIG</name>
<dbReference type="GO" id="GO:0005739">
    <property type="term" value="C:mitochondrion"/>
    <property type="evidence" value="ECO:0007669"/>
    <property type="project" value="UniProtKB-SubCell"/>
</dbReference>
<organism evidence="4 5">
    <name type="scientific">Sus scrofa</name>
    <name type="common">Pig</name>
    <dbReference type="NCBI Taxonomy" id="9823"/>
    <lineage>
        <taxon>Eukaryota</taxon>
        <taxon>Metazoa</taxon>
        <taxon>Chordata</taxon>
        <taxon>Craniata</taxon>
        <taxon>Vertebrata</taxon>
        <taxon>Euteleostomi</taxon>
        <taxon>Mammalia</taxon>
        <taxon>Eutheria</taxon>
        <taxon>Laurasiatheria</taxon>
        <taxon>Artiodactyla</taxon>
        <taxon>Suina</taxon>
        <taxon>Suidae</taxon>
        <taxon>Sus</taxon>
    </lineage>
</organism>